<dbReference type="Proteomes" id="UP001164761">
    <property type="component" value="Chromosome"/>
</dbReference>
<dbReference type="RefSeq" id="WP_268006590.1">
    <property type="nucleotide sequence ID" value="NZ_BSUT01000001.1"/>
</dbReference>
<protein>
    <submittedName>
        <fullName evidence="1">Uncharacterized protein</fullName>
    </submittedName>
</protein>
<organism evidence="1 2">
    <name type="scientific">Alicyclobacillus fastidiosus</name>
    <dbReference type="NCBI Taxonomy" id="392011"/>
    <lineage>
        <taxon>Bacteria</taxon>
        <taxon>Bacillati</taxon>
        <taxon>Bacillota</taxon>
        <taxon>Bacilli</taxon>
        <taxon>Bacillales</taxon>
        <taxon>Alicyclobacillaceae</taxon>
        <taxon>Alicyclobacillus</taxon>
    </lineage>
</organism>
<proteinExistence type="predicted"/>
<keyword evidence="2" id="KW-1185">Reference proteome</keyword>
<dbReference type="InterPro" id="IPR047707">
    <property type="entry name" value="VdcD-like"/>
</dbReference>
<dbReference type="NCBIfam" id="NF041205">
    <property type="entry name" value="VdcD"/>
    <property type="match status" value="1"/>
</dbReference>
<reference evidence="1" key="1">
    <citation type="submission" date="2022-08" db="EMBL/GenBank/DDBJ databases">
        <title>Alicyclobacillus fastidiosus DSM 17978, complete genome.</title>
        <authorList>
            <person name="Wang Q."/>
            <person name="Cai R."/>
            <person name="Wang Z."/>
        </authorList>
    </citation>
    <scope>NUCLEOTIDE SEQUENCE</scope>
    <source>
        <strain evidence="1">DSM 17978</strain>
    </source>
</reference>
<name>A0ABY6ZIW0_9BACL</name>
<sequence length="69" mass="7612">MTTCPRCDSTRAEIVVESPVKGAWTVHSCPVCFLALDGTHLRLAMWPDITSGVQIQLKDPEGDIRSANW</sequence>
<gene>
    <name evidence="1" type="ORF">NZD89_04580</name>
</gene>
<accession>A0ABY6ZIW0</accession>
<dbReference type="Pfam" id="PF26358">
    <property type="entry name" value="EcdD_BsdD_detox"/>
    <property type="match status" value="1"/>
</dbReference>
<evidence type="ECO:0000313" key="1">
    <source>
        <dbReference type="EMBL" id="WAH42715.1"/>
    </source>
</evidence>
<evidence type="ECO:0000313" key="2">
    <source>
        <dbReference type="Proteomes" id="UP001164761"/>
    </source>
</evidence>
<dbReference type="EMBL" id="CP104067">
    <property type="protein sequence ID" value="WAH42715.1"/>
    <property type="molecule type" value="Genomic_DNA"/>
</dbReference>